<evidence type="ECO:0000256" key="2">
    <source>
        <dbReference type="ARBA" id="ARBA00010350"/>
    </source>
</evidence>
<evidence type="ECO:0000256" key="4">
    <source>
        <dbReference type="ARBA" id="ARBA00022692"/>
    </source>
</evidence>
<dbReference type="Pfam" id="PF01027">
    <property type="entry name" value="Bax1-I"/>
    <property type="match status" value="1"/>
</dbReference>
<feature type="transmembrane region" description="Helical" evidence="7">
    <location>
        <begin position="50"/>
        <end position="68"/>
    </location>
</feature>
<protein>
    <recommendedName>
        <fullName evidence="10">BAX inhibitor protein</fullName>
    </recommendedName>
</protein>
<feature type="transmembrane region" description="Helical" evidence="7">
    <location>
        <begin position="163"/>
        <end position="182"/>
    </location>
</feature>
<dbReference type="InterPro" id="IPR006213">
    <property type="entry name" value="Bax_inhbtr1_CS"/>
</dbReference>
<evidence type="ECO:0000256" key="7">
    <source>
        <dbReference type="RuleBase" id="RU004379"/>
    </source>
</evidence>
<organism evidence="8 9">
    <name type="scientific">Bathymodiolus thermophilus thioautotrophic gill symbiont</name>
    <dbReference type="NCBI Taxonomy" id="2360"/>
    <lineage>
        <taxon>Bacteria</taxon>
        <taxon>Pseudomonadati</taxon>
        <taxon>Pseudomonadota</taxon>
        <taxon>Gammaproteobacteria</taxon>
        <taxon>sulfur-oxidizing symbionts</taxon>
    </lineage>
</organism>
<feature type="transmembrane region" description="Helical" evidence="7">
    <location>
        <begin position="108"/>
        <end position="127"/>
    </location>
</feature>
<name>A0A3G3IL39_9GAMM</name>
<evidence type="ECO:0000313" key="8">
    <source>
        <dbReference type="EMBL" id="AYQ56294.1"/>
    </source>
</evidence>
<dbReference type="InterPro" id="IPR006214">
    <property type="entry name" value="Bax_inhibitor_1-related"/>
</dbReference>
<proteinExistence type="inferred from homology"/>
<dbReference type="Proteomes" id="UP000278334">
    <property type="component" value="Chromosome"/>
</dbReference>
<feature type="transmembrane region" description="Helical" evidence="7">
    <location>
        <begin position="194"/>
        <end position="217"/>
    </location>
</feature>
<reference evidence="8 9" key="1">
    <citation type="submission" date="2017-11" db="EMBL/GenBank/DDBJ databases">
        <title>Genome sequence of the bacterial symbiont EPR9N from a vent mussel Bathymodiolus thermophilus.</title>
        <authorList>
            <person name="Won Y.-J."/>
        </authorList>
    </citation>
    <scope>NUCLEOTIDE SEQUENCE [LARGE SCALE GENOMIC DNA]</scope>
    <source>
        <strain evidence="8 9">EPR9N</strain>
    </source>
</reference>
<dbReference type="PANTHER" id="PTHR23291:SF115">
    <property type="entry name" value="MODULATOR OF FTSH PROTEASE YCCA"/>
    <property type="match status" value="1"/>
</dbReference>
<evidence type="ECO:0000256" key="1">
    <source>
        <dbReference type="ARBA" id="ARBA00004651"/>
    </source>
</evidence>
<comment type="subcellular location">
    <subcellularLocation>
        <location evidence="1">Cell membrane</location>
        <topology evidence="1">Multi-pass membrane protein</topology>
    </subcellularLocation>
</comment>
<keyword evidence="5 7" id="KW-1133">Transmembrane helix</keyword>
<accession>A0A3G3IL39</accession>
<comment type="similarity">
    <text evidence="2 7">Belongs to the BI1 family.</text>
</comment>
<evidence type="ECO:0000313" key="9">
    <source>
        <dbReference type="Proteomes" id="UP000278334"/>
    </source>
</evidence>
<evidence type="ECO:0000256" key="3">
    <source>
        <dbReference type="ARBA" id="ARBA00022475"/>
    </source>
</evidence>
<keyword evidence="4 7" id="KW-0812">Transmembrane</keyword>
<dbReference type="PANTHER" id="PTHR23291">
    <property type="entry name" value="BAX INHIBITOR-RELATED"/>
    <property type="match status" value="1"/>
</dbReference>
<dbReference type="PROSITE" id="PS01243">
    <property type="entry name" value="BI1"/>
    <property type="match status" value="1"/>
</dbReference>
<dbReference type="RefSeq" id="WP_122951189.1">
    <property type="nucleotide sequence ID" value="NZ_CP024634.1"/>
</dbReference>
<dbReference type="KEGG" id="bthg:MS2017_0555"/>
<feature type="transmembrane region" description="Helical" evidence="7">
    <location>
        <begin position="28"/>
        <end position="44"/>
    </location>
</feature>
<gene>
    <name evidence="8" type="ORF">MS2017_0555</name>
</gene>
<evidence type="ECO:0008006" key="10">
    <source>
        <dbReference type="Google" id="ProtNLM"/>
    </source>
</evidence>
<dbReference type="GO" id="GO:0005886">
    <property type="term" value="C:plasma membrane"/>
    <property type="evidence" value="ECO:0007669"/>
    <property type="project" value="UniProtKB-SubCell"/>
</dbReference>
<keyword evidence="3" id="KW-1003">Cell membrane</keyword>
<dbReference type="AlphaFoldDB" id="A0A3G3IL39"/>
<evidence type="ECO:0000256" key="5">
    <source>
        <dbReference type="ARBA" id="ARBA00022989"/>
    </source>
</evidence>
<evidence type="ECO:0000256" key="6">
    <source>
        <dbReference type="ARBA" id="ARBA00023136"/>
    </source>
</evidence>
<feature type="transmembrane region" description="Helical" evidence="7">
    <location>
        <begin position="134"/>
        <end position="157"/>
    </location>
</feature>
<feature type="transmembrane region" description="Helical" evidence="7">
    <location>
        <begin position="80"/>
        <end position="102"/>
    </location>
</feature>
<sequence>MRTFSTTASAGISSIRVKNKVLSDTMRLLSYTLIFGGLASWFSVVSGAGYGSAIASSIAAIAMIWFVLPRTQNSNKGIFTAFAVAGLLGYSIGPMLAHYLAMPNGGELVLQALTGTGVSFFAISFYAQNTKKDFSFLNGMIFFAMIGVIVLSLVNAFLVESSFVSLAISFVVVLLMGAYMLSQMSSIINGGETNYIAATVGLYLALHNMFTSLLYILGAFNDD</sequence>
<keyword evidence="6 7" id="KW-0472">Membrane</keyword>
<dbReference type="EMBL" id="CP024634">
    <property type="protein sequence ID" value="AYQ56294.1"/>
    <property type="molecule type" value="Genomic_DNA"/>
</dbReference>